<evidence type="ECO:0000313" key="3">
    <source>
        <dbReference type="Proteomes" id="UP000317093"/>
    </source>
</evidence>
<feature type="transmembrane region" description="Helical" evidence="1">
    <location>
        <begin position="95"/>
        <end position="120"/>
    </location>
</feature>
<protein>
    <submittedName>
        <fullName evidence="2">Uncharacterized protein</fullName>
    </submittedName>
</protein>
<evidence type="ECO:0000256" key="1">
    <source>
        <dbReference type="SAM" id="Phobius"/>
    </source>
</evidence>
<evidence type="ECO:0000313" key="2">
    <source>
        <dbReference type="EMBL" id="QDU59228.1"/>
    </source>
</evidence>
<gene>
    <name evidence="2" type="ORF">Pan216_00550</name>
</gene>
<dbReference type="AlphaFoldDB" id="A0A518AWY4"/>
<keyword evidence="1" id="KW-0472">Membrane</keyword>
<keyword evidence="1" id="KW-1133">Transmembrane helix</keyword>
<dbReference type="RefSeq" id="WP_145253263.1">
    <property type="nucleotide sequence ID" value="NZ_CP036279.1"/>
</dbReference>
<accession>A0A518AWY4</accession>
<organism evidence="2 3">
    <name type="scientific">Kolteria novifilia</name>
    <dbReference type="NCBI Taxonomy" id="2527975"/>
    <lineage>
        <taxon>Bacteria</taxon>
        <taxon>Pseudomonadati</taxon>
        <taxon>Planctomycetota</taxon>
        <taxon>Planctomycetia</taxon>
        <taxon>Kolteriales</taxon>
        <taxon>Kolteriaceae</taxon>
        <taxon>Kolteria</taxon>
    </lineage>
</organism>
<dbReference type="Proteomes" id="UP000317093">
    <property type="component" value="Chromosome"/>
</dbReference>
<sequence length="130" mass="14980">MKRESRFAPRIHYLRHFVDEEYCVLVPIDDLPQEERDRIRERLSDGLMRIKGNAVYIPLDAWDIIFGDALESFEPTPERLAIGPPPRPRRSLQGYWITLGYVGIGLGTLAAWKWLILPIVSPLVGMSFMS</sequence>
<keyword evidence="3" id="KW-1185">Reference proteome</keyword>
<keyword evidence="1" id="KW-0812">Transmembrane</keyword>
<dbReference type="KEGG" id="knv:Pan216_00550"/>
<dbReference type="EMBL" id="CP036279">
    <property type="protein sequence ID" value="QDU59228.1"/>
    <property type="molecule type" value="Genomic_DNA"/>
</dbReference>
<name>A0A518AWY4_9BACT</name>
<reference evidence="2 3" key="1">
    <citation type="submission" date="2019-02" db="EMBL/GenBank/DDBJ databases">
        <title>Deep-cultivation of Planctomycetes and their phenomic and genomic characterization uncovers novel biology.</title>
        <authorList>
            <person name="Wiegand S."/>
            <person name="Jogler M."/>
            <person name="Boedeker C."/>
            <person name="Pinto D."/>
            <person name="Vollmers J."/>
            <person name="Rivas-Marin E."/>
            <person name="Kohn T."/>
            <person name="Peeters S.H."/>
            <person name="Heuer A."/>
            <person name="Rast P."/>
            <person name="Oberbeckmann S."/>
            <person name="Bunk B."/>
            <person name="Jeske O."/>
            <person name="Meyerdierks A."/>
            <person name="Storesund J.E."/>
            <person name="Kallscheuer N."/>
            <person name="Luecker S."/>
            <person name="Lage O.M."/>
            <person name="Pohl T."/>
            <person name="Merkel B.J."/>
            <person name="Hornburger P."/>
            <person name="Mueller R.-W."/>
            <person name="Bruemmer F."/>
            <person name="Labrenz M."/>
            <person name="Spormann A.M."/>
            <person name="Op den Camp H."/>
            <person name="Overmann J."/>
            <person name="Amann R."/>
            <person name="Jetten M.S.M."/>
            <person name="Mascher T."/>
            <person name="Medema M.H."/>
            <person name="Devos D.P."/>
            <person name="Kaster A.-K."/>
            <person name="Ovreas L."/>
            <person name="Rohde M."/>
            <person name="Galperin M.Y."/>
            <person name="Jogler C."/>
        </authorList>
    </citation>
    <scope>NUCLEOTIDE SEQUENCE [LARGE SCALE GENOMIC DNA]</scope>
    <source>
        <strain evidence="2 3">Pan216</strain>
    </source>
</reference>
<proteinExistence type="predicted"/>